<dbReference type="GO" id="GO:0008360">
    <property type="term" value="P:regulation of cell shape"/>
    <property type="evidence" value="ECO:0007669"/>
    <property type="project" value="UniProtKB-KW"/>
</dbReference>
<comment type="subcellular location">
    <subcellularLocation>
        <location evidence="1">Cell membrane</location>
        <topology evidence="1">Multi-pass membrane protein</topology>
    </subcellularLocation>
</comment>
<gene>
    <name evidence="9" type="ORF">SAMN05216225_100225</name>
</gene>
<evidence type="ECO:0000256" key="3">
    <source>
        <dbReference type="ARBA" id="ARBA00022475"/>
    </source>
</evidence>
<evidence type="ECO:0000256" key="7">
    <source>
        <dbReference type="ARBA" id="ARBA00023136"/>
    </source>
</evidence>
<dbReference type="AlphaFoldDB" id="A0A1M5DEN1"/>
<dbReference type="Proteomes" id="UP000183988">
    <property type="component" value="Unassembled WGS sequence"/>
</dbReference>
<dbReference type="InterPro" id="IPR007227">
    <property type="entry name" value="Cell_shape_determining_MreD"/>
</dbReference>
<dbReference type="GO" id="GO:0005886">
    <property type="term" value="C:plasma membrane"/>
    <property type="evidence" value="ECO:0007669"/>
    <property type="project" value="UniProtKB-SubCell"/>
</dbReference>
<keyword evidence="5" id="KW-0133">Cell shape</keyword>
<feature type="transmembrane region" description="Helical" evidence="8">
    <location>
        <begin position="103"/>
        <end position="131"/>
    </location>
</feature>
<organism evidence="9 10">
    <name type="scientific">Ornithinibacillus halophilus</name>
    <dbReference type="NCBI Taxonomy" id="930117"/>
    <lineage>
        <taxon>Bacteria</taxon>
        <taxon>Bacillati</taxon>
        <taxon>Bacillota</taxon>
        <taxon>Bacilli</taxon>
        <taxon>Bacillales</taxon>
        <taxon>Bacillaceae</taxon>
        <taxon>Ornithinibacillus</taxon>
    </lineage>
</organism>
<proteinExistence type="inferred from homology"/>
<accession>A0A1M5DEN1</accession>
<feature type="transmembrane region" description="Helical" evidence="8">
    <location>
        <begin position="57"/>
        <end position="74"/>
    </location>
</feature>
<evidence type="ECO:0000313" key="10">
    <source>
        <dbReference type="Proteomes" id="UP000183988"/>
    </source>
</evidence>
<name>A0A1M5DEN1_9BACI</name>
<reference evidence="9 10" key="1">
    <citation type="submission" date="2016-11" db="EMBL/GenBank/DDBJ databases">
        <authorList>
            <person name="Jaros S."/>
            <person name="Januszkiewicz K."/>
            <person name="Wedrychowicz H."/>
        </authorList>
    </citation>
    <scope>NUCLEOTIDE SEQUENCE [LARGE SCALE GENOMIC DNA]</scope>
    <source>
        <strain evidence="9 10">IBRC-M 10683</strain>
    </source>
</reference>
<evidence type="ECO:0000256" key="5">
    <source>
        <dbReference type="ARBA" id="ARBA00022960"/>
    </source>
</evidence>
<evidence type="ECO:0000256" key="4">
    <source>
        <dbReference type="ARBA" id="ARBA00022692"/>
    </source>
</evidence>
<feature type="transmembrane region" description="Helical" evidence="8">
    <location>
        <begin position="143"/>
        <end position="166"/>
    </location>
</feature>
<dbReference type="STRING" id="930117.SAMN05216225_100225"/>
<feature type="transmembrane region" description="Helical" evidence="8">
    <location>
        <begin position="30"/>
        <end position="50"/>
    </location>
</feature>
<comment type="similarity">
    <text evidence="2">Belongs to the MreD family.</text>
</comment>
<sequence>MKKLILPLILFFFLVLEGVAIDLLPPILVVGDYMMAPHWVLVFLALITIFYDKKDTYIAVVYAIVFGFLIDIVYTEILGVYMFTYAVVIYLIHSLMKVLQSNFYVTLAVVIGGLIASDVFIHFVYTVIGIAEISWKNYFTVRLLPSLLANILFLLIIYPILVKLLVKWSKEEYSD</sequence>
<keyword evidence="3" id="KW-1003">Cell membrane</keyword>
<keyword evidence="10" id="KW-1185">Reference proteome</keyword>
<evidence type="ECO:0000256" key="6">
    <source>
        <dbReference type="ARBA" id="ARBA00022989"/>
    </source>
</evidence>
<evidence type="ECO:0000256" key="8">
    <source>
        <dbReference type="SAM" id="Phobius"/>
    </source>
</evidence>
<dbReference type="EMBL" id="FQVW01000002">
    <property type="protein sequence ID" value="SHF65400.1"/>
    <property type="molecule type" value="Genomic_DNA"/>
</dbReference>
<protein>
    <submittedName>
        <fullName evidence="9">Rod shape-determining protein MreD</fullName>
    </submittedName>
</protein>
<dbReference type="NCBIfam" id="TIGR03426">
    <property type="entry name" value="shape_MreD"/>
    <property type="match status" value="1"/>
</dbReference>
<evidence type="ECO:0000313" key="9">
    <source>
        <dbReference type="EMBL" id="SHF65400.1"/>
    </source>
</evidence>
<dbReference type="OrthoDB" id="1653857at2"/>
<dbReference type="Pfam" id="PF04093">
    <property type="entry name" value="MreD"/>
    <property type="match status" value="1"/>
</dbReference>
<evidence type="ECO:0000256" key="1">
    <source>
        <dbReference type="ARBA" id="ARBA00004651"/>
    </source>
</evidence>
<keyword evidence="4 8" id="KW-0812">Transmembrane</keyword>
<dbReference type="RefSeq" id="WP_072887726.1">
    <property type="nucleotide sequence ID" value="NZ_FQVW01000002.1"/>
</dbReference>
<keyword evidence="6 8" id="KW-1133">Transmembrane helix</keyword>
<evidence type="ECO:0000256" key="2">
    <source>
        <dbReference type="ARBA" id="ARBA00007776"/>
    </source>
</evidence>
<keyword evidence="7 8" id="KW-0472">Membrane</keyword>